<dbReference type="GO" id="GO:0016491">
    <property type="term" value="F:oxidoreductase activity"/>
    <property type="evidence" value="ECO:0007669"/>
    <property type="project" value="InterPro"/>
</dbReference>
<dbReference type="GO" id="GO:0005507">
    <property type="term" value="F:copper ion binding"/>
    <property type="evidence" value="ECO:0007669"/>
    <property type="project" value="InterPro"/>
</dbReference>
<evidence type="ECO:0000256" key="1">
    <source>
        <dbReference type="ARBA" id="ARBA00010609"/>
    </source>
</evidence>
<protein>
    <submittedName>
        <fullName evidence="4">Multicopper oxidase domain-containing protein</fullName>
    </submittedName>
</protein>
<comment type="caution">
    <text evidence="4">The sequence shown here is derived from an EMBL/GenBank/DDBJ whole genome shotgun (WGS) entry which is preliminary data.</text>
</comment>
<feature type="domain" description="Plastocyanin-like" evidence="2">
    <location>
        <begin position="396"/>
        <end position="517"/>
    </location>
</feature>
<dbReference type="InterPro" id="IPR011707">
    <property type="entry name" value="Cu-oxidase-like_N"/>
</dbReference>
<reference evidence="4" key="1">
    <citation type="submission" date="2019-11" db="EMBL/GenBank/DDBJ databases">
        <title>Genomic insights into an expanded diversity of filamentous marine cyanobacteria reveals the extraordinary biosynthetic potential of Moorea and Okeania.</title>
        <authorList>
            <person name="Ferreira Leao T."/>
            <person name="Wang M."/>
            <person name="Moss N."/>
            <person name="Da Silva R."/>
            <person name="Sanders J."/>
            <person name="Nurk S."/>
            <person name="Gurevich A."/>
            <person name="Humphrey G."/>
            <person name="Reher R."/>
            <person name="Zhu Q."/>
            <person name="Belda-Ferre P."/>
            <person name="Glukhov E."/>
            <person name="Rex R."/>
            <person name="Dorrestein P.C."/>
            <person name="Knight R."/>
            <person name="Pevzner P."/>
            <person name="Gerwick W.H."/>
            <person name="Gerwick L."/>
        </authorList>
    </citation>
    <scope>NUCLEOTIDE SEQUENCE</scope>
    <source>
        <strain evidence="4">SIO1C4</strain>
    </source>
</reference>
<dbReference type="InterPro" id="IPR011706">
    <property type="entry name" value="Cu-oxidase_C"/>
</dbReference>
<proteinExistence type="inferred from homology"/>
<evidence type="ECO:0000259" key="3">
    <source>
        <dbReference type="Pfam" id="PF07732"/>
    </source>
</evidence>
<name>A0A6B3NEM9_9CYAN</name>
<dbReference type="CDD" id="cd13866">
    <property type="entry name" value="CuRO_2_BOD"/>
    <property type="match status" value="1"/>
</dbReference>
<accession>A0A6B3NEM9</accession>
<dbReference type="PANTHER" id="PTHR48267">
    <property type="entry name" value="CUPREDOXIN SUPERFAMILY PROTEIN"/>
    <property type="match status" value="1"/>
</dbReference>
<feature type="domain" description="Plastocyanin-like" evidence="3">
    <location>
        <begin position="93"/>
        <end position="202"/>
    </location>
</feature>
<dbReference type="InterPro" id="IPR008972">
    <property type="entry name" value="Cupredoxin"/>
</dbReference>
<dbReference type="SUPFAM" id="SSF49503">
    <property type="entry name" value="Cupredoxins"/>
    <property type="match status" value="3"/>
</dbReference>
<dbReference type="AlphaFoldDB" id="A0A6B3NEM9"/>
<dbReference type="CDD" id="cd13889">
    <property type="entry name" value="CuRO_3_BOD"/>
    <property type="match status" value="1"/>
</dbReference>
<dbReference type="Pfam" id="PF07731">
    <property type="entry name" value="Cu-oxidase_2"/>
    <property type="match status" value="1"/>
</dbReference>
<comment type="similarity">
    <text evidence="1">Belongs to the multicopper oxidase family.</text>
</comment>
<dbReference type="Pfam" id="PF07732">
    <property type="entry name" value="Cu-oxidase_3"/>
    <property type="match status" value="1"/>
</dbReference>
<evidence type="ECO:0000313" key="4">
    <source>
        <dbReference type="EMBL" id="NER30063.1"/>
    </source>
</evidence>
<dbReference type="PANTHER" id="PTHR48267:SF1">
    <property type="entry name" value="BILIRUBIN OXIDASE"/>
    <property type="match status" value="1"/>
</dbReference>
<dbReference type="Gene3D" id="2.60.40.420">
    <property type="entry name" value="Cupredoxins - blue copper proteins"/>
    <property type="match status" value="3"/>
</dbReference>
<organism evidence="4">
    <name type="scientific">Symploca sp. SIO1C4</name>
    <dbReference type="NCBI Taxonomy" id="2607765"/>
    <lineage>
        <taxon>Bacteria</taxon>
        <taxon>Bacillati</taxon>
        <taxon>Cyanobacteriota</taxon>
        <taxon>Cyanophyceae</taxon>
        <taxon>Coleofasciculales</taxon>
        <taxon>Coleofasciculaceae</taxon>
        <taxon>Symploca</taxon>
    </lineage>
</organism>
<gene>
    <name evidence="4" type="ORF">F6J89_21190</name>
</gene>
<dbReference type="InterPro" id="IPR006311">
    <property type="entry name" value="TAT_signal"/>
</dbReference>
<dbReference type="PROSITE" id="PS51318">
    <property type="entry name" value="TAT"/>
    <property type="match status" value="1"/>
</dbReference>
<evidence type="ECO:0000259" key="2">
    <source>
        <dbReference type="Pfam" id="PF07731"/>
    </source>
</evidence>
<sequence>MKITRREALRLGLLGGSFLLLPLGNQKPAWAQTRLSPQIQRFELSFHKPPVLEPVRRDATTDYYELTMEKSLVEILPGLMTEIWGYKGKIPSIINGISPGPTIRQRGGKRSDGGRQSVVRFINQLGKDANGEDIQTVTHLHGMASLPQYDGHAEDLIPPGYFKDYIYPNDRAATIWYHDHAIDKTSRNVYMGLAGMYIVEDQYELSLPLPKGDYDVPLILQDKFFATDGELIFDDRNQRSTYGDVILVNGVPWPRMEVANRKYRFRALNASASRNYQLALSRDAQSLTIGDKLIVIGSDGGLLSEPVEITTPFQNLRIGMAERYEFIIDFSQYPLGTQLFLRNVGFSGSIDNDARTHAIMRFDVVREEPDDSIVPDRLRAVEPIPLSEVARTRTFRFERNQGQWKINNKTWDKNRVDANPGAGDVEIWNLVNPGSGWVHPVHIHLVDLQLLDRNGISPRPYEKGWKDVFHVGEFETLRVIAKFGTRDGKYIQGKFMMHCHNLVHEDHSMMTLFEVGKGGPSPFSAPAQPVSTMLPL</sequence>
<dbReference type="InterPro" id="IPR045087">
    <property type="entry name" value="Cu-oxidase_fam"/>
</dbReference>
<dbReference type="EMBL" id="JAAHFQ010000480">
    <property type="protein sequence ID" value="NER30063.1"/>
    <property type="molecule type" value="Genomic_DNA"/>
</dbReference>